<comment type="function">
    <text evidence="2 10">Catalyzes the isomerization between 2-isopropylmalate and 3-isopropylmalate, via the formation of 2-isopropylmaleate.</text>
</comment>
<evidence type="ECO:0000256" key="7">
    <source>
        <dbReference type="ARBA" id="ARBA00022605"/>
    </source>
</evidence>
<reference evidence="13" key="1">
    <citation type="journal article" date="2019" name="Int. J. Syst. Evol. Microbiol.">
        <title>The Global Catalogue of Microorganisms (GCM) 10K type strain sequencing project: providing services to taxonomists for standard genome sequencing and annotation.</title>
        <authorList>
            <consortium name="The Broad Institute Genomics Platform"/>
            <consortium name="The Broad Institute Genome Sequencing Center for Infectious Disease"/>
            <person name="Wu L."/>
            <person name="Ma J."/>
        </authorList>
    </citation>
    <scope>NUCLEOTIDE SEQUENCE [LARGE SCALE GENOMIC DNA]</scope>
    <source>
        <strain evidence="13">CCM 7855</strain>
    </source>
</reference>
<organism evidence="12 13">
    <name type="scientific">Williamsia phyllosphaerae</name>
    <dbReference type="NCBI Taxonomy" id="885042"/>
    <lineage>
        <taxon>Bacteria</taxon>
        <taxon>Bacillati</taxon>
        <taxon>Actinomycetota</taxon>
        <taxon>Actinomycetes</taxon>
        <taxon>Mycobacteriales</taxon>
        <taxon>Nocardiaceae</taxon>
        <taxon>Williamsia</taxon>
    </lineage>
</organism>
<name>A0ABQ1U8I7_9NOCA</name>
<comment type="subunit">
    <text evidence="5 10">Heterodimer of LeuC and LeuD.</text>
</comment>
<evidence type="ECO:0000256" key="4">
    <source>
        <dbReference type="ARBA" id="ARBA00009845"/>
    </source>
</evidence>
<evidence type="ECO:0000259" key="11">
    <source>
        <dbReference type="Pfam" id="PF00694"/>
    </source>
</evidence>
<dbReference type="EC" id="4.2.1.33" evidence="10"/>
<evidence type="ECO:0000256" key="9">
    <source>
        <dbReference type="ARBA" id="ARBA00023304"/>
    </source>
</evidence>
<keyword evidence="8 10" id="KW-0456">Lyase</keyword>
<dbReference type="InterPro" id="IPR015928">
    <property type="entry name" value="Aconitase/3IPM_dehydase_swvl"/>
</dbReference>
<comment type="catalytic activity">
    <reaction evidence="1 10">
        <text>(2R,3S)-3-isopropylmalate = (2S)-2-isopropylmalate</text>
        <dbReference type="Rhea" id="RHEA:32287"/>
        <dbReference type="ChEBI" id="CHEBI:1178"/>
        <dbReference type="ChEBI" id="CHEBI:35121"/>
        <dbReference type="EC" id="4.2.1.33"/>
    </reaction>
</comment>
<evidence type="ECO:0000256" key="5">
    <source>
        <dbReference type="ARBA" id="ARBA00011271"/>
    </source>
</evidence>
<dbReference type="InterPro" id="IPR050075">
    <property type="entry name" value="LeuD"/>
</dbReference>
<comment type="pathway">
    <text evidence="3 10">Amino-acid biosynthesis; L-leucine biosynthesis; L-leucine from 3-methyl-2-oxobutanoate: step 2/4.</text>
</comment>
<keyword evidence="6 10" id="KW-0432">Leucine biosynthesis</keyword>
<dbReference type="PANTHER" id="PTHR43345:SF5">
    <property type="entry name" value="3-ISOPROPYLMALATE DEHYDRATASE SMALL SUBUNIT"/>
    <property type="match status" value="1"/>
</dbReference>
<evidence type="ECO:0000313" key="12">
    <source>
        <dbReference type="EMBL" id="GGF11706.1"/>
    </source>
</evidence>
<evidence type="ECO:0000256" key="2">
    <source>
        <dbReference type="ARBA" id="ARBA00002695"/>
    </source>
</evidence>
<keyword evidence="7 10" id="KW-0028">Amino-acid biosynthesis</keyword>
<dbReference type="PANTHER" id="PTHR43345">
    <property type="entry name" value="3-ISOPROPYLMALATE DEHYDRATASE SMALL SUBUNIT 2-RELATED-RELATED"/>
    <property type="match status" value="1"/>
</dbReference>
<proteinExistence type="inferred from homology"/>
<keyword evidence="13" id="KW-1185">Reference proteome</keyword>
<dbReference type="NCBIfam" id="NF002458">
    <property type="entry name" value="PRK01641.1"/>
    <property type="match status" value="1"/>
</dbReference>
<evidence type="ECO:0000256" key="6">
    <source>
        <dbReference type="ARBA" id="ARBA00022430"/>
    </source>
</evidence>
<evidence type="ECO:0000256" key="1">
    <source>
        <dbReference type="ARBA" id="ARBA00000491"/>
    </source>
</evidence>
<dbReference type="HAMAP" id="MF_01031">
    <property type="entry name" value="LeuD_type1"/>
    <property type="match status" value="1"/>
</dbReference>
<comment type="similarity">
    <text evidence="4 10">Belongs to the LeuD family. LeuD type 1 subfamily.</text>
</comment>
<dbReference type="InterPro" id="IPR000573">
    <property type="entry name" value="AconitaseA/IPMdHydase_ssu_swvl"/>
</dbReference>
<comment type="caution">
    <text evidence="12">The sequence shown here is derived from an EMBL/GenBank/DDBJ whole genome shotgun (WGS) entry which is preliminary data.</text>
</comment>
<dbReference type="SUPFAM" id="SSF52016">
    <property type="entry name" value="LeuD/IlvD-like"/>
    <property type="match status" value="1"/>
</dbReference>
<evidence type="ECO:0000256" key="10">
    <source>
        <dbReference type="HAMAP-Rule" id="MF_01031"/>
    </source>
</evidence>
<feature type="domain" description="Aconitase A/isopropylmalate dehydratase small subunit swivel" evidence="11">
    <location>
        <begin position="1"/>
        <end position="115"/>
    </location>
</feature>
<accession>A0ABQ1U8I7</accession>
<sequence>MQPFTTVSGIAVPLRRSGVDTDQICPSRYMKRITRTGYDDALFATWRTDEQFILNTTPYSDGTILLAGADFGIGSSREHAVWALWDYGFRAVVSPRFADIFRSNALKAGLLAAQVDKAGIEHLWAAAENHPNDHIQVDLHNRTIAAGATTIDFEIDDHSRDKLLAGLDDIDITLHHTDDITAYEQQRPAWKPRVTG</sequence>
<evidence type="ECO:0000256" key="8">
    <source>
        <dbReference type="ARBA" id="ARBA00023239"/>
    </source>
</evidence>
<dbReference type="CDD" id="cd01577">
    <property type="entry name" value="IPMI_Swivel"/>
    <property type="match status" value="1"/>
</dbReference>
<dbReference type="Pfam" id="PF00694">
    <property type="entry name" value="Aconitase_C"/>
    <property type="match status" value="1"/>
</dbReference>
<dbReference type="InterPro" id="IPR004431">
    <property type="entry name" value="3-IsopropMal_deHydase_ssu"/>
</dbReference>
<dbReference type="InterPro" id="IPR033940">
    <property type="entry name" value="IPMI_Swivel"/>
</dbReference>
<dbReference type="EMBL" id="BMCS01000001">
    <property type="protein sequence ID" value="GGF11706.1"/>
    <property type="molecule type" value="Genomic_DNA"/>
</dbReference>
<dbReference type="Gene3D" id="3.20.19.10">
    <property type="entry name" value="Aconitase, domain 4"/>
    <property type="match status" value="1"/>
</dbReference>
<dbReference type="RefSeq" id="WP_188486539.1">
    <property type="nucleotide sequence ID" value="NZ_BMCS01000001.1"/>
</dbReference>
<keyword evidence="9 10" id="KW-0100">Branched-chain amino acid biosynthesis</keyword>
<dbReference type="NCBIfam" id="TIGR00171">
    <property type="entry name" value="leuD"/>
    <property type="match status" value="1"/>
</dbReference>
<dbReference type="Proteomes" id="UP000632454">
    <property type="component" value="Unassembled WGS sequence"/>
</dbReference>
<evidence type="ECO:0000256" key="3">
    <source>
        <dbReference type="ARBA" id="ARBA00004729"/>
    </source>
</evidence>
<gene>
    <name evidence="10 12" type="primary">leuD</name>
    <name evidence="12" type="ORF">GCM10007298_04570</name>
</gene>
<evidence type="ECO:0000313" key="13">
    <source>
        <dbReference type="Proteomes" id="UP000632454"/>
    </source>
</evidence>
<protein>
    <recommendedName>
        <fullName evidence="10">3-isopropylmalate dehydratase small subunit</fullName>
        <ecNumber evidence="10">4.2.1.33</ecNumber>
    </recommendedName>
    <alternativeName>
        <fullName evidence="10">Alpha-IPM isomerase</fullName>
        <shortName evidence="10">IPMI</shortName>
    </alternativeName>
    <alternativeName>
        <fullName evidence="10">Isopropylmalate isomerase</fullName>
    </alternativeName>
</protein>